<dbReference type="GO" id="GO:0090374">
    <property type="term" value="P:oligopeptide export from mitochondrion"/>
    <property type="evidence" value="ECO:0007669"/>
    <property type="project" value="TreeGrafter"/>
</dbReference>
<accession>A0A820LDE7</accession>
<dbReference type="EMBL" id="CAJOAX010064118">
    <property type="protein sequence ID" value="CAF4352288.1"/>
    <property type="molecule type" value="Genomic_DNA"/>
</dbReference>
<comment type="caution">
    <text evidence="2">The sequence shown here is derived from an EMBL/GenBank/DDBJ whole genome shotgun (WGS) entry which is preliminary data.</text>
</comment>
<organism evidence="2 3">
    <name type="scientific">Rotaria sordida</name>
    <dbReference type="NCBI Taxonomy" id="392033"/>
    <lineage>
        <taxon>Eukaryota</taxon>
        <taxon>Metazoa</taxon>
        <taxon>Spiralia</taxon>
        <taxon>Gnathifera</taxon>
        <taxon>Rotifera</taxon>
        <taxon>Eurotatoria</taxon>
        <taxon>Bdelloidea</taxon>
        <taxon>Philodinida</taxon>
        <taxon>Philodinidae</taxon>
        <taxon>Rotaria</taxon>
    </lineage>
</organism>
<dbReference type="PANTHER" id="PTHR43394:SF1">
    <property type="entry name" value="ATP-BINDING CASSETTE SUB-FAMILY B MEMBER 10, MITOCHONDRIAL"/>
    <property type="match status" value="1"/>
</dbReference>
<feature type="region of interest" description="Disordered" evidence="1">
    <location>
        <begin position="105"/>
        <end position="124"/>
    </location>
</feature>
<dbReference type="PANTHER" id="PTHR43394">
    <property type="entry name" value="ATP-DEPENDENT PERMEASE MDL1, MITOCHONDRIAL"/>
    <property type="match status" value="1"/>
</dbReference>
<dbReference type="GO" id="GO:0015421">
    <property type="term" value="F:ABC-type oligopeptide transporter activity"/>
    <property type="evidence" value="ECO:0007669"/>
    <property type="project" value="TreeGrafter"/>
</dbReference>
<name>A0A820LDE7_9BILA</name>
<dbReference type="GO" id="GO:0005743">
    <property type="term" value="C:mitochondrial inner membrane"/>
    <property type="evidence" value="ECO:0007669"/>
    <property type="project" value="TreeGrafter"/>
</dbReference>
<reference evidence="2" key="1">
    <citation type="submission" date="2021-02" db="EMBL/GenBank/DDBJ databases">
        <authorList>
            <person name="Nowell W R."/>
        </authorList>
    </citation>
    <scope>NUCLEOTIDE SEQUENCE</scope>
</reference>
<evidence type="ECO:0008006" key="4">
    <source>
        <dbReference type="Google" id="ProtNLM"/>
    </source>
</evidence>
<gene>
    <name evidence="2" type="ORF">OTI717_LOCUS43594</name>
</gene>
<dbReference type="InterPro" id="IPR027417">
    <property type="entry name" value="P-loop_NTPase"/>
</dbReference>
<dbReference type="Proteomes" id="UP000663823">
    <property type="component" value="Unassembled WGS sequence"/>
</dbReference>
<evidence type="ECO:0000313" key="2">
    <source>
        <dbReference type="EMBL" id="CAF4352288.1"/>
    </source>
</evidence>
<evidence type="ECO:0000313" key="3">
    <source>
        <dbReference type="Proteomes" id="UP000663823"/>
    </source>
</evidence>
<dbReference type="AlphaFoldDB" id="A0A820LDE7"/>
<evidence type="ECO:0000256" key="1">
    <source>
        <dbReference type="SAM" id="MobiDB-lite"/>
    </source>
</evidence>
<dbReference type="InterPro" id="IPR039421">
    <property type="entry name" value="Type_1_exporter"/>
</dbReference>
<protein>
    <recommendedName>
        <fullName evidence="4">p-glycoprotein</fullName>
    </recommendedName>
</protein>
<sequence>RTTLVIAHRLSTIRNADKIIVIHKGNVVEEGDHKSLMNARGTYFTLVEQQNLRKAEEEEEEEQKQDELNLLVVPNQTAEIQLGFERKRASSIGSIASSAMNALYGKQKNSTADENAVEEKDTEV</sequence>
<proteinExistence type="predicted"/>
<dbReference type="SUPFAM" id="SSF52540">
    <property type="entry name" value="P-loop containing nucleoside triphosphate hydrolases"/>
    <property type="match status" value="1"/>
</dbReference>
<dbReference type="Gene3D" id="3.40.50.300">
    <property type="entry name" value="P-loop containing nucleotide triphosphate hydrolases"/>
    <property type="match status" value="1"/>
</dbReference>
<feature type="non-terminal residue" evidence="2">
    <location>
        <position position="124"/>
    </location>
</feature>
<feature type="non-terminal residue" evidence="2">
    <location>
        <position position="1"/>
    </location>
</feature>